<keyword evidence="2" id="KW-0808">Transferase</keyword>
<dbReference type="PANTHER" id="PTHR31623">
    <property type="entry name" value="F21J9.9"/>
    <property type="match status" value="1"/>
</dbReference>
<comment type="similarity">
    <text evidence="1">Belongs to the plant acyltransferase family.</text>
</comment>
<dbReference type="GO" id="GO:0016746">
    <property type="term" value="F:acyltransferase activity"/>
    <property type="evidence" value="ECO:0007669"/>
    <property type="project" value="UniProtKB-KW"/>
</dbReference>
<evidence type="ECO:0000313" key="4">
    <source>
        <dbReference type="EMBL" id="KAK9277847.1"/>
    </source>
</evidence>
<evidence type="ECO:0008006" key="6">
    <source>
        <dbReference type="Google" id="ProtNLM"/>
    </source>
</evidence>
<dbReference type="Pfam" id="PF02458">
    <property type="entry name" value="Transferase"/>
    <property type="match status" value="1"/>
</dbReference>
<dbReference type="Proteomes" id="UP001415857">
    <property type="component" value="Unassembled WGS sequence"/>
</dbReference>
<evidence type="ECO:0000313" key="5">
    <source>
        <dbReference type="Proteomes" id="UP001415857"/>
    </source>
</evidence>
<sequence length="185" mass="20055">MEVLNQFLPFEPYGKGTETGREVLLAVQFNMFTCGGMAIGVCVSHKIADGTSATTFVKAWADTACGCNTEIVHPSFDAAFHFPQSDMSGFMPTTGITKDNIMSRRFVFDKSSITALKENAKAISADGSSPVTLPTRIEAISAFIWKRFMAIAQSKSVQAKCTPLETFGGSQLHQQPLESKMIIVS</sequence>
<evidence type="ECO:0000256" key="1">
    <source>
        <dbReference type="ARBA" id="ARBA00009861"/>
    </source>
</evidence>
<organism evidence="4 5">
    <name type="scientific">Liquidambar formosana</name>
    <name type="common">Formosan gum</name>
    <dbReference type="NCBI Taxonomy" id="63359"/>
    <lineage>
        <taxon>Eukaryota</taxon>
        <taxon>Viridiplantae</taxon>
        <taxon>Streptophyta</taxon>
        <taxon>Embryophyta</taxon>
        <taxon>Tracheophyta</taxon>
        <taxon>Spermatophyta</taxon>
        <taxon>Magnoliopsida</taxon>
        <taxon>eudicotyledons</taxon>
        <taxon>Gunneridae</taxon>
        <taxon>Pentapetalae</taxon>
        <taxon>Saxifragales</taxon>
        <taxon>Altingiaceae</taxon>
        <taxon>Liquidambar</taxon>
    </lineage>
</organism>
<dbReference type="Gene3D" id="3.30.559.10">
    <property type="entry name" value="Chloramphenicol acetyltransferase-like domain"/>
    <property type="match status" value="2"/>
</dbReference>
<dbReference type="PANTHER" id="PTHR31623:SF25">
    <property type="entry name" value="VINORINE SYNTHASE-LIKE"/>
    <property type="match status" value="1"/>
</dbReference>
<reference evidence="4 5" key="1">
    <citation type="journal article" date="2024" name="Plant J.">
        <title>Genome sequences and population genomics reveal climatic adaptation and genomic divergence between two closely related sweetgum species.</title>
        <authorList>
            <person name="Xu W.Q."/>
            <person name="Ren C.Q."/>
            <person name="Zhang X.Y."/>
            <person name="Comes H.P."/>
            <person name="Liu X.H."/>
            <person name="Li Y.G."/>
            <person name="Kettle C.J."/>
            <person name="Jalonen R."/>
            <person name="Gaisberger H."/>
            <person name="Ma Y.Z."/>
            <person name="Qiu Y.X."/>
        </authorList>
    </citation>
    <scope>NUCLEOTIDE SEQUENCE [LARGE SCALE GENOMIC DNA]</scope>
    <source>
        <strain evidence="4">Hangzhou</strain>
    </source>
</reference>
<keyword evidence="5" id="KW-1185">Reference proteome</keyword>
<gene>
    <name evidence="4" type="ORF">L1049_027404</name>
</gene>
<protein>
    <recommendedName>
        <fullName evidence="6">BAHD acyltransferase</fullName>
    </recommendedName>
</protein>
<dbReference type="AlphaFoldDB" id="A0AAP0RIK8"/>
<comment type="caution">
    <text evidence="4">The sequence shown here is derived from an EMBL/GenBank/DDBJ whole genome shotgun (WGS) entry which is preliminary data.</text>
</comment>
<dbReference type="EMBL" id="JBBPBK010000009">
    <property type="protein sequence ID" value="KAK9277847.1"/>
    <property type="molecule type" value="Genomic_DNA"/>
</dbReference>
<proteinExistence type="inferred from homology"/>
<keyword evidence="3" id="KW-0012">Acyltransferase</keyword>
<evidence type="ECO:0000256" key="3">
    <source>
        <dbReference type="ARBA" id="ARBA00023315"/>
    </source>
</evidence>
<dbReference type="InterPro" id="IPR023213">
    <property type="entry name" value="CAT-like_dom_sf"/>
</dbReference>
<accession>A0AAP0RIK8</accession>
<evidence type="ECO:0000256" key="2">
    <source>
        <dbReference type="ARBA" id="ARBA00022679"/>
    </source>
</evidence>
<name>A0AAP0RIK8_LIQFO</name>